<name>A0A918YEU2_9ACTN</name>
<evidence type="ECO:0000313" key="1">
    <source>
        <dbReference type="EMBL" id="GHE01341.1"/>
    </source>
</evidence>
<keyword evidence="2" id="KW-1185">Reference proteome</keyword>
<dbReference type="RefSeq" id="WP_189950626.1">
    <property type="nucleotide sequence ID" value="NZ_BMVG01000003.1"/>
</dbReference>
<evidence type="ECO:0000313" key="2">
    <source>
        <dbReference type="Proteomes" id="UP000655443"/>
    </source>
</evidence>
<comment type="caution">
    <text evidence="1">The sequence shown here is derived from an EMBL/GenBank/DDBJ whole genome shotgun (WGS) entry which is preliminary data.</text>
</comment>
<proteinExistence type="predicted"/>
<organism evidence="1 2">
    <name type="scientific">Streptomyces alanosinicus</name>
    <dbReference type="NCBI Taxonomy" id="68171"/>
    <lineage>
        <taxon>Bacteria</taxon>
        <taxon>Bacillati</taxon>
        <taxon>Actinomycetota</taxon>
        <taxon>Actinomycetes</taxon>
        <taxon>Kitasatosporales</taxon>
        <taxon>Streptomycetaceae</taxon>
        <taxon>Streptomyces</taxon>
    </lineage>
</organism>
<dbReference type="EMBL" id="BMVG01000003">
    <property type="protein sequence ID" value="GHE01341.1"/>
    <property type="molecule type" value="Genomic_DNA"/>
</dbReference>
<gene>
    <name evidence="1" type="ORF">GCM10010339_20160</name>
</gene>
<protein>
    <submittedName>
        <fullName evidence="1">Uncharacterized protein</fullName>
    </submittedName>
</protein>
<accession>A0A918YEU2</accession>
<dbReference type="AlphaFoldDB" id="A0A918YEU2"/>
<sequence>MSTYNFGNTGGPANFGDFGHIDMKYGGTPDLETLMAVADRLTAALRAEYPGIIGYGEVIQAELALSAEDGLPPNRGRIRTALENIAIAAGAGTGSLDFTRQLTHAFDL</sequence>
<reference evidence="1" key="2">
    <citation type="submission" date="2020-09" db="EMBL/GenBank/DDBJ databases">
        <authorList>
            <person name="Sun Q."/>
            <person name="Ohkuma M."/>
        </authorList>
    </citation>
    <scope>NUCLEOTIDE SEQUENCE</scope>
    <source>
        <strain evidence="1">JCM 4714</strain>
    </source>
</reference>
<dbReference type="Proteomes" id="UP000655443">
    <property type="component" value="Unassembled WGS sequence"/>
</dbReference>
<reference evidence="1" key="1">
    <citation type="journal article" date="2014" name="Int. J. Syst. Evol. Microbiol.">
        <title>Complete genome sequence of Corynebacterium casei LMG S-19264T (=DSM 44701T), isolated from a smear-ripened cheese.</title>
        <authorList>
            <consortium name="US DOE Joint Genome Institute (JGI-PGF)"/>
            <person name="Walter F."/>
            <person name="Albersmeier A."/>
            <person name="Kalinowski J."/>
            <person name="Ruckert C."/>
        </authorList>
    </citation>
    <scope>NUCLEOTIDE SEQUENCE</scope>
    <source>
        <strain evidence="1">JCM 4714</strain>
    </source>
</reference>